<dbReference type="InterPro" id="IPR015943">
    <property type="entry name" value="WD40/YVTN_repeat-like_dom_sf"/>
</dbReference>
<dbReference type="GO" id="GO:0003700">
    <property type="term" value="F:DNA-binding transcription factor activity"/>
    <property type="evidence" value="ECO:0007669"/>
    <property type="project" value="InterPro"/>
</dbReference>
<evidence type="ECO:0000256" key="2">
    <source>
        <dbReference type="ARBA" id="ARBA00022618"/>
    </source>
</evidence>
<dbReference type="GO" id="GO:0070979">
    <property type="term" value="P:protein K11-linked ubiquitination"/>
    <property type="evidence" value="ECO:0007669"/>
    <property type="project" value="TreeGrafter"/>
</dbReference>
<dbReference type="Pfam" id="PF12894">
    <property type="entry name" value="ANAPC4_WD40"/>
    <property type="match status" value="1"/>
</dbReference>
<feature type="region of interest" description="Disordered" evidence="7">
    <location>
        <begin position="1098"/>
        <end position="1141"/>
    </location>
</feature>
<dbReference type="GO" id="GO:0051301">
    <property type="term" value="P:cell division"/>
    <property type="evidence" value="ECO:0007669"/>
    <property type="project" value="UniProtKB-KW"/>
</dbReference>
<feature type="domain" description="BZIP" evidence="8">
    <location>
        <begin position="835"/>
        <end position="849"/>
    </location>
</feature>
<dbReference type="HOGENOM" id="CLU_279131_0_0_1"/>
<dbReference type="PANTHER" id="PTHR13260:SF0">
    <property type="entry name" value="ANAPHASE-PROMOTING COMPLEX SUBUNIT 4"/>
    <property type="match status" value="1"/>
</dbReference>
<gene>
    <name evidence="9" type="ORF">JAAARDRAFT_203134</name>
</gene>
<feature type="region of interest" description="Disordered" evidence="7">
    <location>
        <begin position="910"/>
        <end position="988"/>
    </location>
</feature>
<feature type="region of interest" description="Disordered" evidence="7">
    <location>
        <begin position="789"/>
        <end position="841"/>
    </location>
</feature>
<feature type="compositionally biased region" description="Low complexity" evidence="7">
    <location>
        <begin position="922"/>
        <end position="933"/>
    </location>
</feature>
<feature type="compositionally biased region" description="Low complexity" evidence="7">
    <location>
        <begin position="1098"/>
        <end position="1120"/>
    </location>
</feature>
<dbReference type="InterPro" id="IPR004827">
    <property type="entry name" value="bZIP"/>
</dbReference>
<evidence type="ECO:0000313" key="9">
    <source>
        <dbReference type="EMBL" id="KDQ63736.1"/>
    </source>
</evidence>
<feature type="compositionally biased region" description="Polar residues" evidence="7">
    <location>
        <begin position="789"/>
        <end position="798"/>
    </location>
</feature>
<feature type="region of interest" description="Disordered" evidence="7">
    <location>
        <begin position="1176"/>
        <end position="1242"/>
    </location>
</feature>
<evidence type="ECO:0000313" key="10">
    <source>
        <dbReference type="Proteomes" id="UP000027265"/>
    </source>
</evidence>
<evidence type="ECO:0000256" key="1">
    <source>
        <dbReference type="ARBA" id="ARBA00016067"/>
    </source>
</evidence>
<organism evidence="9 10">
    <name type="scientific">Jaapia argillacea MUCL 33604</name>
    <dbReference type="NCBI Taxonomy" id="933084"/>
    <lineage>
        <taxon>Eukaryota</taxon>
        <taxon>Fungi</taxon>
        <taxon>Dikarya</taxon>
        <taxon>Basidiomycota</taxon>
        <taxon>Agaricomycotina</taxon>
        <taxon>Agaricomycetes</taxon>
        <taxon>Agaricomycetidae</taxon>
        <taxon>Jaapiales</taxon>
        <taxon>Jaapiaceae</taxon>
        <taxon>Jaapia</taxon>
    </lineage>
</organism>
<feature type="compositionally biased region" description="Polar residues" evidence="7">
    <location>
        <begin position="934"/>
        <end position="950"/>
    </location>
</feature>
<evidence type="ECO:0000256" key="3">
    <source>
        <dbReference type="ARBA" id="ARBA00022776"/>
    </source>
</evidence>
<dbReference type="PANTHER" id="PTHR13260">
    <property type="entry name" value="ANAPHASE PROMOTING COMPLEX SUBUNIT 4 APC4"/>
    <property type="match status" value="1"/>
</dbReference>
<dbReference type="GO" id="GO:0031145">
    <property type="term" value="P:anaphase-promoting complex-dependent catabolic process"/>
    <property type="evidence" value="ECO:0007669"/>
    <property type="project" value="InterPro"/>
</dbReference>
<dbReference type="STRING" id="933084.A0A067QM67"/>
<evidence type="ECO:0000256" key="4">
    <source>
        <dbReference type="ARBA" id="ARBA00022786"/>
    </source>
</evidence>
<accession>A0A067QM67</accession>
<keyword evidence="3" id="KW-0498">Mitosis</keyword>
<dbReference type="EMBL" id="KL197710">
    <property type="protein sequence ID" value="KDQ63736.1"/>
    <property type="molecule type" value="Genomic_DNA"/>
</dbReference>
<keyword evidence="4" id="KW-0833">Ubl conjugation pathway</keyword>
<feature type="compositionally biased region" description="Low complexity" evidence="7">
    <location>
        <begin position="1221"/>
        <end position="1241"/>
    </location>
</feature>
<feature type="region of interest" description="Disordered" evidence="7">
    <location>
        <begin position="208"/>
        <end position="227"/>
    </location>
</feature>
<dbReference type="Gene3D" id="1.20.5.170">
    <property type="match status" value="1"/>
</dbReference>
<keyword evidence="10" id="KW-1185">Reference proteome</keyword>
<dbReference type="Pfam" id="PF12896">
    <property type="entry name" value="ANAPC4"/>
    <property type="match status" value="1"/>
</dbReference>
<keyword evidence="6" id="KW-0175">Coiled coil</keyword>
<evidence type="ECO:0000259" key="8">
    <source>
        <dbReference type="PROSITE" id="PS00036"/>
    </source>
</evidence>
<feature type="compositionally biased region" description="Polar residues" evidence="7">
    <location>
        <begin position="1035"/>
        <end position="1057"/>
    </location>
</feature>
<dbReference type="InterPro" id="IPR046347">
    <property type="entry name" value="bZIP_sf"/>
</dbReference>
<dbReference type="InParanoid" id="A0A067QM67"/>
<dbReference type="OrthoDB" id="10259843at2759"/>
<dbReference type="InterPro" id="IPR024977">
    <property type="entry name" value="Apc4-like_WD40_dom"/>
</dbReference>
<feature type="coiled-coil region" evidence="6">
    <location>
        <begin position="854"/>
        <end position="895"/>
    </location>
</feature>
<reference evidence="10" key="1">
    <citation type="journal article" date="2014" name="Proc. Natl. Acad. Sci. U.S.A.">
        <title>Extensive sampling of basidiomycete genomes demonstrates inadequacy of the white-rot/brown-rot paradigm for wood decay fungi.</title>
        <authorList>
            <person name="Riley R."/>
            <person name="Salamov A.A."/>
            <person name="Brown D.W."/>
            <person name="Nagy L.G."/>
            <person name="Floudas D."/>
            <person name="Held B.W."/>
            <person name="Levasseur A."/>
            <person name="Lombard V."/>
            <person name="Morin E."/>
            <person name="Otillar R."/>
            <person name="Lindquist E.A."/>
            <person name="Sun H."/>
            <person name="LaButti K.M."/>
            <person name="Schmutz J."/>
            <person name="Jabbour D."/>
            <person name="Luo H."/>
            <person name="Baker S.E."/>
            <person name="Pisabarro A.G."/>
            <person name="Walton J.D."/>
            <person name="Blanchette R.A."/>
            <person name="Henrissat B."/>
            <person name="Martin F."/>
            <person name="Cullen D."/>
            <person name="Hibbett D.S."/>
            <person name="Grigoriev I.V."/>
        </authorList>
    </citation>
    <scope>NUCLEOTIDE SEQUENCE [LARGE SCALE GENOMIC DNA]</scope>
    <source>
        <strain evidence="10">MUCL 33604</strain>
    </source>
</reference>
<dbReference type="SUPFAM" id="SSF57959">
    <property type="entry name" value="Leucine zipper domain"/>
    <property type="match status" value="1"/>
</dbReference>
<keyword evidence="5" id="KW-0131">Cell cycle</keyword>
<dbReference type="GO" id="GO:0005680">
    <property type="term" value="C:anaphase-promoting complex"/>
    <property type="evidence" value="ECO:0007669"/>
    <property type="project" value="InterPro"/>
</dbReference>
<evidence type="ECO:0000256" key="7">
    <source>
        <dbReference type="SAM" id="MobiDB-lite"/>
    </source>
</evidence>
<dbReference type="GO" id="GO:0034399">
    <property type="term" value="C:nuclear periphery"/>
    <property type="evidence" value="ECO:0007669"/>
    <property type="project" value="TreeGrafter"/>
</dbReference>
<evidence type="ECO:0000256" key="6">
    <source>
        <dbReference type="SAM" id="Coils"/>
    </source>
</evidence>
<sequence length="1302" mass="142832">MEGTAFVSLATLPLPPGSRLLPAACCPDKDLVAIVSRVSNKDTISLWKMQGSKKWEVAVDPSASEDEIVDLAWSPDGQTIAVAHNTPRITLHSVQDGHEERSLSFSTQLTSAILPLGLKNLWWFRTEKKSNYTSIPDIFRRNNVITGSSQSVLKILPLLDPLKDDVHPLTATDLFAFQGSQSRPTRQSTLPKVISSWPTLPSDLLSASIQSPSHGGAKQPAPGEELDEEDDINLDSILVASDDSGRIHPFLDGSYPLGSVPIGADKVASLSRVDSSPIFHAHLCQKSPNSTLTSVRPNVVQMPMLQTRVTRDVAQASSNARELVSYAMTVVKEMYDAWFGSDTQSGARELGAKWIRTLETKQREQFGQKEPNAMLDLTCLLVTGRASESLTDFLGSGEQMSERGIQKWESTVVEALTKLRDYSEKRLAPACQRLHLILEEVQGWSRLPQNYGFCEFQTSELVVCLELLGRAIVLSAWLAATARREFFRFREFIAWLRYETGRINPNPESQTQHNPRHDILEVNSYLMTGLVVSPIDRWFMGAVPQFSPTDLGIPGAIPDLSELIQRAQGAVKDHAQMAWQNSIKTRDLSHLDRNLDALVQDLAVRCQRVFVRASSATARSAFVSSGSGYSRAPIAESPNGTYFNTPVHARERMVRCDLTSGFQQYLTMWVPGPLDHNCLCMIQLRYGEAVATLPLQILAAVVACRIDVPEGTEDEQNGYFDVLDLQFFDDELIVMVYRLRSTGGTFIATMCYNDLGYENLKPGGYVNGPAREDLLGEAMELWKQNQPILPARSNSPEDCSSAMPKSIPTQSPPNSSYNKSASDDAAPRMSDVALRKKKNADAQAAFRARRANYIATLEETVTSLESVVLQLQDSCREARSEAADLRQENNRLRHEAREREKFWRALCQAKRPGQGPDHLDDLPSLPSSSFSSPYAQPTTMAQQMGSSHMNQFGDESLRYPSNDDPTTSMNNGPYHASPARSYPDQTASLPFAVPEGEHLANGARSQHLDANGMSKYGTYQAYGMPGPARPGWPQPVSQTSSSGGDSCPQDSGSSTHSPAYVESPHMTSPALSYVPRFSAVEDQKVPLSNLESAPYMFPTSPSLSPTTTPPSSSSTSLAPSFQFTFPDGSLPHDRPEYDYRRQPGAHGAEVTLHGGTADISLATASNGVRYRLGQRRANSGGERQLAAPLPQMPNTPIDPRRDRGSSEGDEDAYSRLRPRRSGTASRTSRSPSPGTPPISGTLAVIKAQAFGALRRTRARTKKSSETAAKVAMEVLEARGIGMGINVATGSKRQRVHSDDEDM</sequence>
<name>A0A067QM67_9AGAM</name>
<dbReference type="InterPro" id="IPR024789">
    <property type="entry name" value="APC4"/>
</dbReference>
<dbReference type="SUPFAM" id="SSF82171">
    <property type="entry name" value="DPP6 N-terminal domain-like"/>
    <property type="match status" value="1"/>
</dbReference>
<feature type="compositionally biased region" description="Polar residues" evidence="7">
    <location>
        <begin position="807"/>
        <end position="820"/>
    </location>
</feature>
<dbReference type="Proteomes" id="UP000027265">
    <property type="component" value="Unassembled WGS sequence"/>
</dbReference>
<keyword evidence="2" id="KW-0132">Cell division</keyword>
<protein>
    <recommendedName>
        <fullName evidence="1">Anaphase-promoting complex subunit 4</fullName>
    </recommendedName>
</protein>
<dbReference type="InterPro" id="IPR024790">
    <property type="entry name" value="APC4_long_dom"/>
</dbReference>
<dbReference type="PROSITE" id="PS00036">
    <property type="entry name" value="BZIP_BASIC"/>
    <property type="match status" value="1"/>
</dbReference>
<feature type="region of interest" description="Disordered" evidence="7">
    <location>
        <begin position="1021"/>
        <end position="1066"/>
    </location>
</feature>
<feature type="compositionally biased region" description="Basic and acidic residues" evidence="7">
    <location>
        <begin position="1130"/>
        <end position="1141"/>
    </location>
</feature>
<evidence type="ECO:0000256" key="5">
    <source>
        <dbReference type="ARBA" id="ARBA00023306"/>
    </source>
</evidence>
<dbReference type="Gene3D" id="2.130.10.10">
    <property type="entry name" value="YVTN repeat-like/Quinoprotein amine dehydrogenase"/>
    <property type="match status" value="1"/>
</dbReference>
<proteinExistence type="predicted"/>